<dbReference type="Gene3D" id="3.80.10.10">
    <property type="entry name" value="Ribonuclease Inhibitor"/>
    <property type="match status" value="1"/>
</dbReference>
<evidence type="ECO:0000313" key="4">
    <source>
        <dbReference type="Proteomes" id="UP001152797"/>
    </source>
</evidence>
<feature type="region of interest" description="Disordered" evidence="1">
    <location>
        <begin position="461"/>
        <end position="513"/>
    </location>
</feature>
<feature type="compositionally biased region" description="Basic and acidic residues" evidence="1">
    <location>
        <begin position="8"/>
        <end position="26"/>
    </location>
</feature>
<dbReference type="InterPro" id="IPR032675">
    <property type="entry name" value="LRR_dom_sf"/>
</dbReference>
<name>A0A9P1DLD4_9DINO</name>
<dbReference type="OrthoDB" id="423003at2759"/>
<reference evidence="2" key="1">
    <citation type="submission" date="2022-10" db="EMBL/GenBank/DDBJ databases">
        <authorList>
            <person name="Chen Y."/>
            <person name="Dougan E. K."/>
            <person name="Chan C."/>
            <person name="Rhodes N."/>
            <person name="Thang M."/>
        </authorList>
    </citation>
    <scope>NUCLEOTIDE SEQUENCE</scope>
</reference>
<accession>A0A9P1DLD4</accession>
<reference evidence="3 4" key="2">
    <citation type="submission" date="2024-05" db="EMBL/GenBank/DDBJ databases">
        <authorList>
            <person name="Chen Y."/>
            <person name="Shah S."/>
            <person name="Dougan E. K."/>
            <person name="Thang M."/>
            <person name="Chan C."/>
        </authorList>
    </citation>
    <scope>NUCLEOTIDE SEQUENCE [LARGE SCALE GENOMIC DNA]</scope>
</reference>
<sequence length="684" mass="72680">MGRWRKPAKSEKSVEPPERRPSHREAAQWSARFSIDAAIAVVTISMSKTGLTDEDMERWCVWVRGHLASQRHSCALGVVDFAENRLTAKGVRHLLETFLDLQLPMQVLKLHHNRIAEGWCFAAYLQHGWLHELHLSHNELNAEASAAIIEAAVLASDASDASKKIYPRRVGKGNSAPLWVRLEQNYIDPNVFSSILDAKFGDSAGICCDARSKWCTPHNCVQQAAFAVHLKNLSQQRRRGSHGERTATIGSTGSTTQKADGTECAHVLCFDWERGAWVPETIEIPAIDAAATTELSEGLKVLIGAGMRPTTGSEGPSDKQALSHEEGQTIGADLLRSIRNTKSATAAPPTVPTPAAPPLSAVAPVAAPVAVPPAVAAAQAVAVQAMAKQVAAHAAQSWAANAAAHAAQVHCARLAAAQLAAQAARLDPRFVEDPNAWLRIEAPVFQPGARCFFATSEATGTETSAGASDDTESLEVAAGVSTGPETDPGLLSTDSPPSTRRRSEDQTSPAVWLSKVAPLLEELPETSLWRKDATKSEPERTASKNATVAASPWSASVAASPGLSKHSEPVEPSEQTRPQKCSVNSPAQWLSTETKDVEPNSSVAGGKSSAAFSAPLHVSPEPVQETQEKLDAIEPGLLKSSPAIAVQKTMDSADAVPPEIEKPLVVHEEIPEAAVLAPPVGDNH</sequence>
<dbReference type="EMBL" id="CAMXCT030005446">
    <property type="protein sequence ID" value="CAL4799724.1"/>
    <property type="molecule type" value="Genomic_DNA"/>
</dbReference>
<evidence type="ECO:0000256" key="1">
    <source>
        <dbReference type="SAM" id="MobiDB-lite"/>
    </source>
</evidence>
<feature type="region of interest" description="Disordered" evidence="1">
    <location>
        <begin position="527"/>
        <end position="639"/>
    </location>
</feature>
<dbReference type="Proteomes" id="UP001152797">
    <property type="component" value="Unassembled WGS sequence"/>
</dbReference>
<dbReference type="EMBL" id="CAMXCT020005446">
    <property type="protein sequence ID" value="CAL1165787.1"/>
    <property type="molecule type" value="Genomic_DNA"/>
</dbReference>
<organism evidence="2">
    <name type="scientific">Cladocopium goreaui</name>
    <dbReference type="NCBI Taxonomy" id="2562237"/>
    <lineage>
        <taxon>Eukaryota</taxon>
        <taxon>Sar</taxon>
        <taxon>Alveolata</taxon>
        <taxon>Dinophyceae</taxon>
        <taxon>Suessiales</taxon>
        <taxon>Symbiodiniaceae</taxon>
        <taxon>Cladocopium</taxon>
    </lineage>
</organism>
<feature type="region of interest" description="Disordered" evidence="1">
    <location>
        <begin position="237"/>
        <end position="256"/>
    </location>
</feature>
<dbReference type="EMBL" id="CAMXCT010005446">
    <property type="protein sequence ID" value="CAI4012412.1"/>
    <property type="molecule type" value="Genomic_DNA"/>
</dbReference>
<proteinExistence type="predicted"/>
<dbReference type="SUPFAM" id="SSF52047">
    <property type="entry name" value="RNI-like"/>
    <property type="match status" value="1"/>
</dbReference>
<dbReference type="AlphaFoldDB" id="A0A9P1DLD4"/>
<keyword evidence="4" id="KW-1185">Reference proteome</keyword>
<gene>
    <name evidence="2" type="ORF">C1SCF055_LOCUS37474</name>
</gene>
<feature type="compositionally biased region" description="Polar residues" evidence="1">
    <location>
        <begin position="573"/>
        <end position="592"/>
    </location>
</feature>
<feature type="compositionally biased region" description="Basic and acidic residues" evidence="1">
    <location>
        <begin position="528"/>
        <end position="542"/>
    </location>
</feature>
<comment type="caution">
    <text evidence="2">The sequence shown here is derived from an EMBL/GenBank/DDBJ whole genome shotgun (WGS) entry which is preliminary data.</text>
</comment>
<feature type="region of interest" description="Disordered" evidence="1">
    <location>
        <begin position="1"/>
        <end position="26"/>
    </location>
</feature>
<protein>
    <submittedName>
        <fullName evidence="2">Uncharacterized protein</fullName>
    </submittedName>
</protein>
<evidence type="ECO:0000313" key="2">
    <source>
        <dbReference type="EMBL" id="CAI4012412.1"/>
    </source>
</evidence>
<feature type="compositionally biased region" description="Low complexity" evidence="1">
    <location>
        <begin position="546"/>
        <end position="561"/>
    </location>
</feature>
<evidence type="ECO:0000313" key="3">
    <source>
        <dbReference type="EMBL" id="CAL4799724.1"/>
    </source>
</evidence>